<accession>A0A9X2MKI4</accession>
<dbReference type="RefSeq" id="WP_257490632.1">
    <property type="nucleotide sequence ID" value="NZ_JANJZL010000013.1"/>
</dbReference>
<proteinExistence type="predicted"/>
<reference evidence="1" key="1">
    <citation type="submission" date="2022-07" db="EMBL/GenBank/DDBJ databases">
        <title>Enhanced cultured diversity of the mouse gut microbiota enables custom-made synthetic communities.</title>
        <authorList>
            <person name="Afrizal A."/>
        </authorList>
    </citation>
    <scope>NUCLEOTIDE SEQUENCE</scope>
    <source>
        <strain evidence="1">DSM 29482</strain>
    </source>
</reference>
<dbReference type="Pfam" id="PF18958">
    <property type="entry name" value="DUF5700"/>
    <property type="match status" value="1"/>
</dbReference>
<comment type="caution">
    <text evidence="1">The sequence shown here is derived from an EMBL/GenBank/DDBJ whole genome shotgun (WGS) entry which is preliminary data.</text>
</comment>
<organism evidence="1 2">
    <name type="scientific">Anaerosalibacter massiliensis</name>
    <dbReference type="NCBI Taxonomy" id="1347392"/>
    <lineage>
        <taxon>Bacteria</taxon>
        <taxon>Bacillati</taxon>
        <taxon>Bacillota</taxon>
        <taxon>Tissierellia</taxon>
        <taxon>Tissierellales</taxon>
        <taxon>Sporanaerobacteraceae</taxon>
        <taxon>Anaerosalibacter</taxon>
    </lineage>
</organism>
<dbReference type="InterPro" id="IPR043754">
    <property type="entry name" value="DUF5700"/>
</dbReference>
<dbReference type="EMBL" id="JANJZL010000013">
    <property type="protein sequence ID" value="MCR2045203.1"/>
    <property type="molecule type" value="Genomic_DNA"/>
</dbReference>
<name>A0A9X2MKI4_9FIRM</name>
<evidence type="ECO:0000313" key="2">
    <source>
        <dbReference type="Proteomes" id="UP001142078"/>
    </source>
</evidence>
<keyword evidence="2" id="KW-1185">Reference proteome</keyword>
<evidence type="ECO:0000313" key="1">
    <source>
        <dbReference type="EMBL" id="MCR2045203.1"/>
    </source>
</evidence>
<dbReference type="AlphaFoldDB" id="A0A9X2MKI4"/>
<sequence>MNIITDGMDIVIDFLKESNFNEKKFKQYISSPQMKIFLRHEKRLKRQTNKETVKKELKRVFLNEGYEDNYGFYVLRRNIIQLEKDVKYVKENEKEIIKRVSTHVYKYLPDKMEINPNIVIYIGGLDGGFATFTRDVYINIGRYIGNLKEFEKVLAHEFYHARHISIKKKAVLFFKINFHPEKVMYDSLGRILEEGIACLVQHGSSFHIDDPIGTLTNRDMLLSKDYFEILNRALQSIKDEKPDYRLICRINPYVLGYIISKTIYKDKGLPILDEWTLNFNYKKPIKTYINICRKKGKPSGFNSEIEEWIINL</sequence>
<protein>
    <submittedName>
        <fullName evidence="1">Uncharacterized protein</fullName>
    </submittedName>
</protein>
<dbReference type="Proteomes" id="UP001142078">
    <property type="component" value="Unassembled WGS sequence"/>
</dbReference>
<gene>
    <name evidence="1" type="ORF">NSA23_13920</name>
</gene>